<dbReference type="PANTHER" id="PTHR11941">
    <property type="entry name" value="ENOYL-COA HYDRATASE-RELATED"/>
    <property type="match status" value="1"/>
</dbReference>
<dbReference type="GO" id="GO:0006635">
    <property type="term" value="P:fatty acid beta-oxidation"/>
    <property type="evidence" value="ECO:0007669"/>
    <property type="project" value="TreeGrafter"/>
</dbReference>
<dbReference type="AlphaFoldDB" id="A0A0C3BLY4"/>
<comment type="similarity">
    <text evidence="1 2">Belongs to the enoyl-CoA hydratase/isomerase family.</text>
</comment>
<keyword evidence="4" id="KW-1185">Reference proteome</keyword>
<gene>
    <name evidence="3" type="ORF">M408DRAFT_326715</name>
</gene>
<accession>A0A0C3BLY4</accession>
<dbReference type="InterPro" id="IPR001753">
    <property type="entry name" value="Enoyl-CoA_hydra/iso"/>
</dbReference>
<dbReference type="GO" id="GO:0005777">
    <property type="term" value="C:peroxisome"/>
    <property type="evidence" value="ECO:0007669"/>
    <property type="project" value="TreeGrafter"/>
</dbReference>
<dbReference type="Proteomes" id="UP000054097">
    <property type="component" value="Unassembled WGS sequence"/>
</dbReference>
<proteinExistence type="inferred from homology"/>
<evidence type="ECO:0000256" key="2">
    <source>
        <dbReference type="RuleBase" id="RU003707"/>
    </source>
</evidence>
<dbReference type="STRING" id="933852.A0A0C3BLY4"/>
<reference evidence="4" key="2">
    <citation type="submission" date="2015-01" db="EMBL/GenBank/DDBJ databases">
        <title>Evolutionary Origins and Diversification of the Mycorrhizal Mutualists.</title>
        <authorList>
            <consortium name="DOE Joint Genome Institute"/>
            <consortium name="Mycorrhizal Genomics Consortium"/>
            <person name="Kohler A."/>
            <person name="Kuo A."/>
            <person name="Nagy L.G."/>
            <person name="Floudas D."/>
            <person name="Copeland A."/>
            <person name="Barry K.W."/>
            <person name="Cichocki N."/>
            <person name="Veneault-Fourrey C."/>
            <person name="LaButti K."/>
            <person name="Lindquist E.A."/>
            <person name="Lipzen A."/>
            <person name="Lundell T."/>
            <person name="Morin E."/>
            <person name="Murat C."/>
            <person name="Riley R."/>
            <person name="Ohm R."/>
            <person name="Sun H."/>
            <person name="Tunlid A."/>
            <person name="Henrissat B."/>
            <person name="Grigoriev I.V."/>
            <person name="Hibbett D.S."/>
            <person name="Martin F."/>
        </authorList>
    </citation>
    <scope>NUCLEOTIDE SEQUENCE [LARGE SCALE GENOMIC DNA]</scope>
    <source>
        <strain evidence="4">MAFF 305830</strain>
    </source>
</reference>
<name>A0A0C3BLY4_SERVB</name>
<dbReference type="PROSITE" id="PS00166">
    <property type="entry name" value="ENOYL_COA_HYDRATASE"/>
    <property type="match status" value="1"/>
</dbReference>
<evidence type="ECO:0000313" key="3">
    <source>
        <dbReference type="EMBL" id="KIM33054.1"/>
    </source>
</evidence>
<dbReference type="CDD" id="cd06558">
    <property type="entry name" value="crotonase-like"/>
    <property type="match status" value="1"/>
</dbReference>
<dbReference type="HOGENOM" id="CLU_009834_3_1_1"/>
<dbReference type="PANTHER" id="PTHR11941:SF75">
    <property type="entry name" value="ENOYL-COA HYDRATASE_ISOMERASE FAMILY PROTEIN"/>
    <property type="match status" value="1"/>
</dbReference>
<reference evidence="3 4" key="1">
    <citation type="submission" date="2014-04" db="EMBL/GenBank/DDBJ databases">
        <authorList>
            <consortium name="DOE Joint Genome Institute"/>
            <person name="Kuo A."/>
            <person name="Zuccaro A."/>
            <person name="Kohler A."/>
            <person name="Nagy L.G."/>
            <person name="Floudas D."/>
            <person name="Copeland A."/>
            <person name="Barry K.W."/>
            <person name="Cichocki N."/>
            <person name="Veneault-Fourrey C."/>
            <person name="LaButti K."/>
            <person name="Lindquist E.A."/>
            <person name="Lipzen A."/>
            <person name="Lundell T."/>
            <person name="Morin E."/>
            <person name="Murat C."/>
            <person name="Sun H."/>
            <person name="Tunlid A."/>
            <person name="Henrissat B."/>
            <person name="Grigoriev I.V."/>
            <person name="Hibbett D.S."/>
            <person name="Martin F."/>
            <person name="Nordberg H.P."/>
            <person name="Cantor M.N."/>
            <person name="Hua S.X."/>
        </authorList>
    </citation>
    <scope>NUCLEOTIDE SEQUENCE [LARGE SCALE GENOMIC DNA]</scope>
    <source>
        <strain evidence="3 4">MAFF 305830</strain>
    </source>
</reference>
<dbReference type="SUPFAM" id="SSF52096">
    <property type="entry name" value="ClpP/crotonase"/>
    <property type="match status" value="1"/>
</dbReference>
<evidence type="ECO:0000313" key="4">
    <source>
        <dbReference type="Proteomes" id="UP000054097"/>
    </source>
</evidence>
<dbReference type="EMBL" id="KN824279">
    <property type="protein sequence ID" value="KIM33054.1"/>
    <property type="molecule type" value="Genomic_DNA"/>
</dbReference>
<evidence type="ECO:0000256" key="1">
    <source>
        <dbReference type="ARBA" id="ARBA00005254"/>
    </source>
</evidence>
<dbReference type="Gene3D" id="3.90.226.10">
    <property type="entry name" value="2-enoyl-CoA Hydratase, Chain A, domain 1"/>
    <property type="match status" value="1"/>
</dbReference>
<evidence type="ECO:0008006" key="5">
    <source>
        <dbReference type="Google" id="ProtNLM"/>
    </source>
</evidence>
<protein>
    <recommendedName>
        <fullName evidence="5">Enoyl-CoA hydratase</fullName>
    </recommendedName>
</protein>
<sequence length="275" mass="30940">MQPIQLPNSSEALVTVSKAHEHVWTIEMHNGADNRLSEPMCRALSTALDIVEKGWRDVWRVAYNDKNDQEKVKGSGALIIIANRKQQKFFSNGFDYPTLQRRPHFIPTFFHPIMKQLLGYPIPVIAAINGHAFAAGFMLAMCCDYRVMKASKAWLSMNELLFGGPIPHSFSALFNSKAADSTIVRKIFIEAHRFTSAEALEVRLVDEVVEGDSDAVFNASLNRALKLSHLPRMGVYGLIKKEINYTALRGIVDDPRMVFPIEEEQAFGYKISAKL</sequence>
<dbReference type="InterPro" id="IPR029045">
    <property type="entry name" value="ClpP/crotonase-like_dom_sf"/>
</dbReference>
<dbReference type="Pfam" id="PF00378">
    <property type="entry name" value="ECH_1"/>
    <property type="match status" value="1"/>
</dbReference>
<organism evidence="3 4">
    <name type="scientific">Serendipita vermifera MAFF 305830</name>
    <dbReference type="NCBI Taxonomy" id="933852"/>
    <lineage>
        <taxon>Eukaryota</taxon>
        <taxon>Fungi</taxon>
        <taxon>Dikarya</taxon>
        <taxon>Basidiomycota</taxon>
        <taxon>Agaricomycotina</taxon>
        <taxon>Agaricomycetes</taxon>
        <taxon>Sebacinales</taxon>
        <taxon>Serendipitaceae</taxon>
        <taxon>Serendipita</taxon>
    </lineage>
</organism>
<dbReference type="InterPro" id="IPR018376">
    <property type="entry name" value="Enoyl-CoA_hyd/isom_CS"/>
</dbReference>
<dbReference type="GO" id="GO:0004165">
    <property type="term" value="F:delta(3)-delta(2)-enoyl-CoA isomerase activity"/>
    <property type="evidence" value="ECO:0007669"/>
    <property type="project" value="TreeGrafter"/>
</dbReference>
<dbReference type="OrthoDB" id="1696280at2759"/>